<sequence>MKNEKGDTITEVILEKEDVLDLDTTLATIIFQGLCQFRVVIANDPLRSVPGLLLREMFPSVPQGEHTEEQIEQADKEWLRIVDRMIEAFDQSKGIIHHSDPYYVAKRTERLDIEREGRILFAKYFNSLYN</sequence>
<protein>
    <submittedName>
        <fullName evidence="1">Uncharacterized protein</fullName>
    </submittedName>
</protein>
<dbReference type="EMBL" id="PP895363">
    <property type="protein sequence ID" value="XCI77971.1"/>
    <property type="molecule type" value="Genomic_DNA"/>
</dbReference>
<proteinExistence type="predicted"/>
<evidence type="ECO:0000313" key="1">
    <source>
        <dbReference type="EMBL" id="XCI77971.1"/>
    </source>
</evidence>
<reference evidence="1" key="1">
    <citation type="submission" date="2024-06" db="EMBL/GenBank/DDBJ databases">
        <title>High activity and specificity of bacteriophage cocktails against carbapenem-resistant Klebsiella pneumoniae belonging to high-risk clones CG258 and ST307.</title>
        <authorList>
            <person name="Jimenez Quiceno J."/>
            <person name="Salazar Ospina L."/>
            <person name="Tellez Carrasquilla S."/>
        </authorList>
    </citation>
    <scope>NUCLEOTIDE SEQUENCE</scope>
</reference>
<organism evidence="1">
    <name type="scientific">Klebsiella phage FKP3</name>
    <dbReference type="NCBI Taxonomy" id="3231233"/>
    <lineage>
        <taxon>Viruses</taxon>
        <taxon>Duplodnaviria</taxon>
        <taxon>Heunggongvirae</taxon>
        <taxon>Uroviricota</taxon>
        <taxon>Caudoviricetes</taxon>
        <taxon>Stephanstirmvirinae</taxon>
        <taxon>Justusliebigvirus</taxon>
    </lineage>
</organism>
<accession>A0AAU8HZT8</accession>
<name>A0AAU8HZT8_9CAUD</name>